<evidence type="ECO:0000313" key="2">
    <source>
        <dbReference type="EMBL" id="SHJ83196.1"/>
    </source>
</evidence>
<dbReference type="PROSITE" id="PS51482">
    <property type="entry name" value="DEGV"/>
    <property type="match status" value="1"/>
</dbReference>
<evidence type="ECO:0000313" key="3">
    <source>
        <dbReference type="Proteomes" id="UP000184082"/>
    </source>
</evidence>
<name>A0A1M6MIG2_9FIRM</name>
<dbReference type="PANTHER" id="PTHR33434">
    <property type="entry name" value="DEGV DOMAIN-CONTAINING PROTEIN DR_1986-RELATED"/>
    <property type="match status" value="1"/>
</dbReference>
<accession>A0A1M6MIG2</accession>
<keyword evidence="3" id="KW-1185">Reference proteome</keyword>
<dbReference type="Pfam" id="PF02645">
    <property type="entry name" value="DegV"/>
    <property type="match status" value="1"/>
</dbReference>
<dbReference type="AlphaFoldDB" id="A0A1M6MIG2"/>
<dbReference type="PANTHER" id="PTHR33434:SF2">
    <property type="entry name" value="FATTY ACID-BINDING PROTEIN TM_1468"/>
    <property type="match status" value="1"/>
</dbReference>
<dbReference type="InterPro" id="IPR003797">
    <property type="entry name" value="DegV"/>
</dbReference>
<dbReference type="SUPFAM" id="SSF82549">
    <property type="entry name" value="DAK1/DegV-like"/>
    <property type="match status" value="1"/>
</dbReference>
<evidence type="ECO:0000256" key="1">
    <source>
        <dbReference type="ARBA" id="ARBA00023121"/>
    </source>
</evidence>
<dbReference type="Gene3D" id="3.40.50.10440">
    <property type="entry name" value="Dihydroxyacetone kinase, domain 1"/>
    <property type="match status" value="1"/>
</dbReference>
<dbReference type="GO" id="GO:0008289">
    <property type="term" value="F:lipid binding"/>
    <property type="evidence" value="ECO:0007669"/>
    <property type="project" value="UniProtKB-KW"/>
</dbReference>
<dbReference type="EMBL" id="FRAJ01000004">
    <property type="protein sequence ID" value="SHJ83196.1"/>
    <property type="molecule type" value="Genomic_DNA"/>
</dbReference>
<organism evidence="2 3">
    <name type="scientific">Caminicella sporogenes DSM 14501</name>
    <dbReference type="NCBI Taxonomy" id="1121266"/>
    <lineage>
        <taxon>Bacteria</taxon>
        <taxon>Bacillati</taxon>
        <taxon>Bacillota</taxon>
        <taxon>Clostridia</taxon>
        <taxon>Peptostreptococcales</taxon>
        <taxon>Caminicellaceae</taxon>
        <taxon>Caminicella</taxon>
    </lineage>
</organism>
<dbReference type="Gene3D" id="2.20.28.50">
    <property type="entry name" value="degv family protein"/>
    <property type="match status" value="1"/>
</dbReference>
<dbReference type="NCBIfam" id="TIGR00762">
    <property type="entry name" value="DegV"/>
    <property type="match status" value="1"/>
</dbReference>
<protein>
    <submittedName>
        <fullName evidence="2">EDD domain protein, DegV family</fullName>
    </submittedName>
</protein>
<dbReference type="InterPro" id="IPR050270">
    <property type="entry name" value="DegV_domain_contain"/>
</dbReference>
<dbReference type="Proteomes" id="UP000184082">
    <property type="component" value="Unassembled WGS sequence"/>
</dbReference>
<sequence>MMKIKVIGDSCLDLNEELKKKKLFNIVPLSIRIDDKEFKDDENLDTNELLKMMKNSSDVPKTSSPAPDSFLKAYEGDEDSIFVVTLSSQLSGTYNSAVLAKNMYKEKNEHKFIHVFDSLSASIGETLVGLKILELAKENHTNLEIVEKVNEYIKEMKTFFYLESLDNMIKAGRINKLVAKVATAFSIKPIMGSTEKGTIRLVEKVRGSKKAFKRLVEIIGEQGHKLEEKILGIAHCNSLAKAEKLKEQIKEKYNFKDIIIVEAAGISTVYANEGGIIIAF</sequence>
<reference evidence="2 3" key="1">
    <citation type="submission" date="2016-11" db="EMBL/GenBank/DDBJ databases">
        <authorList>
            <person name="Jaros S."/>
            <person name="Januszkiewicz K."/>
            <person name="Wedrychowicz H."/>
        </authorList>
    </citation>
    <scope>NUCLEOTIDE SEQUENCE [LARGE SCALE GENOMIC DNA]</scope>
    <source>
        <strain evidence="2 3">DSM 14501</strain>
    </source>
</reference>
<proteinExistence type="predicted"/>
<dbReference type="STRING" id="1121266.SAMN02745883_00559"/>
<keyword evidence="1" id="KW-0446">Lipid-binding</keyword>
<dbReference type="InterPro" id="IPR043168">
    <property type="entry name" value="DegV_C"/>
</dbReference>
<dbReference type="Gene3D" id="3.30.1180.10">
    <property type="match status" value="1"/>
</dbReference>
<gene>
    <name evidence="2" type="ORF">SAMN02745883_00559</name>
</gene>